<name>A0A2R6R7B0_9APHY</name>
<dbReference type="InterPro" id="IPR014752">
    <property type="entry name" value="Arrestin-like_C"/>
</dbReference>
<protein>
    <recommendedName>
        <fullName evidence="2">Arrestin-like N-terminal domain-containing protein</fullName>
    </recommendedName>
</protein>
<gene>
    <name evidence="3" type="ORF">PHLCEN_2v3021</name>
</gene>
<evidence type="ECO:0000259" key="2">
    <source>
        <dbReference type="Pfam" id="PF00339"/>
    </source>
</evidence>
<sequence>MEDTNINPSVPPAYSPPENSQAPPRAPREPTIHLYELRDSKSRPWAVLKVASNAASSAQLPHVYEGESIVGSVNLDLEKGVQIKSISITVSGAIITTNNSVHTFVCITKELWSTAFGDPAAPPMTTGSPFKGKIQGQLSWPFSISLPAEVDISFQRSTRPFKLPASFYARGARVTVHYRINVAIIRGRFQTDYKSAQSIGENCT</sequence>
<feature type="domain" description="Arrestin-like N-terminal" evidence="2">
    <location>
        <begin position="64"/>
        <end position="186"/>
    </location>
</feature>
<dbReference type="InterPro" id="IPR014756">
    <property type="entry name" value="Ig_E-set"/>
</dbReference>
<feature type="region of interest" description="Disordered" evidence="1">
    <location>
        <begin position="1"/>
        <end position="29"/>
    </location>
</feature>
<dbReference type="Gene3D" id="2.60.40.640">
    <property type="match status" value="1"/>
</dbReference>
<dbReference type="AlphaFoldDB" id="A0A2R6R7B0"/>
<reference evidence="3 4" key="1">
    <citation type="submission" date="2018-02" db="EMBL/GenBank/DDBJ databases">
        <title>Genome sequence of the basidiomycete white-rot fungus Phlebia centrifuga.</title>
        <authorList>
            <person name="Granchi Z."/>
            <person name="Peng M."/>
            <person name="de Vries R.P."/>
            <person name="Hilden K."/>
            <person name="Makela M.R."/>
            <person name="Grigoriev I."/>
            <person name="Riley R."/>
        </authorList>
    </citation>
    <scope>NUCLEOTIDE SEQUENCE [LARGE SCALE GENOMIC DNA]</scope>
    <source>
        <strain evidence="3 4">FBCC195</strain>
    </source>
</reference>
<dbReference type="Pfam" id="PF00339">
    <property type="entry name" value="Arrestin_N"/>
    <property type="match status" value="1"/>
</dbReference>
<dbReference type="SUPFAM" id="SSF81296">
    <property type="entry name" value="E set domains"/>
    <property type="match status" value="1"/>
</dbReference>
<comment type="caution">
    <text evidence="3">The sequence shown here is derived from an EMBL/GenBank/DDBJ whole genome shotgun (WGS) entry which is preliminary data.</text>
</comment>
<dbReference type="InterPro" id="IPR011021">
    <property type="entry name" value="Arrestin-like_N"/>
</dbReference>
<evidence type="ECO:0000256" key="1">
    <source>
        <dbReference type="SAM" id="MobiDB-lite"/>
    </source>
</evidence>
<proteinExistence type="predicted"/>
<organism evidence="3 4">
    <name type="scientific">Hermanssonia centrifuga</name>
    <dbReference type="NCBI Taxonomy" id="98765"/>
    <lineage>
        <taxon>Eukaryota</taxon>
        <taxon>Fungi</taxon>
        <taxon>Dikarya</taxon>
        <taxon>Basidiomycota</taxon>
        <taxon>Agaricomycotina</taxon>
        <taxon>Agaricomycetes</taxon>
        <taxon>Polyporales</taxon>
        <taxon>Meruliaceae</taxon>
        <taxon>Hermanssonia</taxon>
    </lineage>
</organism>
<dbReference type="EMBL" id="MLYV02000271">
    <property type="protein sequence ID" value="PSS22655.1"/>
    <property type="molecule type" value="Genomic_DNA"/>
</dbReference>
<evidence type="ECO:0000313" key="3">
    <source>
        <dbReference type="EMBL" id="PSS22655.1"/>
    </source>
</evidence>
<dbReference type="OrthoDB" id="3261578at2759"/>
<keyword evidence="4" id="KW-1185">Reference proteome</keyword>
<dbReference type="Proteomes" id="UP000186601">
    <property type="component" value="Unassembled WGS sequence"/>
</dbReference>
<evidence type="ECO:0000313" key="4">
    <source>
        <dbReference type="Proteomes" id="UP000186601"/>
    </source>
</evidence>
<accession>A0A2R6R7B0</accession>